<dbReference type="PANTHER" id="PTHR42923">
    <property type="entry name" value="PROTOPORPHYRINOGEN OXIDASE"/>
    <property type="match status" value="1"/>
</dbReference>
<dbReference type="STRING" id="999422.HMPREF9944_01891"/>
<dbReference type="GO" id="GO:0006783">
    <property type="term" value="P:heme biosynthetic process"/>
    <property type="evidence" value="ECO:0007669"/>
    <property type="project" value="UniProtKB-UniRule"/>
</dbReference>
<dbReference type="GO" id="GO:0005737">
    <property type="term" value="C:cytoplasm"/>
    <property type="evidence" value="ECO:0007669"/>
    <property type="project" value="UniProtKB-SubCell"/>
</dbReference>
<dbReference type="EC" id="1.3.3.15" evidence="6"/>
<comment type="subcellular location">
    <subcellularLocation>
        <location evidence="6">Cytoplasm</location>
    </subcellularLocation>
</comment>
<evidence type="ECO:0000256" key="6">
    <source>
        <dbReference type="RuleBase" id="RU364052"/>
    </source>
</evidence>
<keyword evidence="3 6" id="KW-0274">FAD</keyword>
<dbReference type="Pfam" id="PF01593">
    <property type="entry name" value="Amino_oxidase"/>
    <property type="match status" value="1"/>
</dbReference>
<name>H1HNZ7_9BACT</name>
<keyword evidence="5 6" id="KW-0350">Heme biosynthesis</keyword>
<keyword evidence="9" id="KW-1185">Reference proteome</keyword>
<dbReference type="OrthoDB" id="9805195at2"/>
<comment type="catalytic activity">
    <reaction evidence="6">
        <text>coproporphyrinogen III + 3 O2 = coproporphyrin III + 3 H2O2</text>
        <dbReference type="Rhea" id="RHEA:43436"/>
        <dbReference type="ChEBI" id="CHEBI:15379"/>
        <dbReference type="ChEBI" id="CHEBI:16240"/>
        <dbReference type="ChEBI" id="CHEBI:57309"/>
        <dbReference type="ChEBI" id="CHEBI:131725"/>
        <dbReference type="EC" id="1.3.3.15"/>
    </reaction>
</comment>
<evidence type="ECO:0000256" key="2">
    <source>
        <dbReference type="ARBA" id="ARBA00022630"/>
    </source>
</evidence>
<dbReference type="GO" id="GO:0004729">
    <property type="term" value="F:oxygen-dependent protoporphyrinogen oxidase activity"/>
    <property type="evidence" value="ECO:0007669"/>
    <property type="project" value="UniProtKB-UniRule"/>
</dbReference>
<dbReference type="EMBL" id="AGEK01000032">
    <property type="protein sequence ID" value="EHO68637.1"/>
    <property type="molecule type" value="Genomic_DNA"/>
</dbReference>
<dbReference type="Gene3D" id="1.10.3110.10">
    <property type="entry name" value="protoporphyrinogen ix oxidase, domain 3"/>
    <property type="match status" value="1"/>
</dbReference>
<feature type="domain" description="Amine oxidase" evidence="7">
    <location>
        <begin position="14"/>
        <end position="438"/>
    </location>
</feature>
<dbReference type="PANTHER" id="PTHR42923:SF3">
    <property type="entry name" value="PROTOPORPHYRINOGEN OXIDASE"/>
    <property type="match status" value="1"/>
</dbReference>
<keyword evidence="4 6" id="KW-0560">Oxidoreductase</keyword>
<comment type="pathway">
    <text evidence="6">Porphyrin-containing compound metabolism; protoheme biosynthesis.</text>
</comment>
<dbReference type="InterPro" id="IPR002937">
    <property type="entry name" value="Amino_oxidase"/>
</dbReference>
<organism evidence="8 9">
    <name type="scientific">Segatella maculosa OT 289</name>
    <dbReference type="NCBI Taxonomy" id="999422"/>
    <lineage>
        <taxon>Bacteria</taxon>
        <taxon>Pseudomonadati</taxon>
        <taxon>Bacteroidota</taxon>
        <taxon>Bacteroidia</taxon>
        <taxon>Bacteroidales</taxon>
        <taxon>Prevotellaceae</taxon>
        <taxon>Segatella</taxon>
    </lineage>
</organism>
<evidence type="ECO:0000256" key="3">
    <source>
        <dbReference type="ARBA" id="ARBA00022827"/>
    </source>
</evidence>
<proteinExistence type="inferred from homology"/>
<protein>
    <recommendedName>
        <fullName evidence="6">Coproporphyrinogen III oxidase</fullName>
        <ecNumber evidence="6">1.3.3.15</ecNumber>
    </recommendedName>
</protein>
<dbReference type="RefSeq" id="WP_008565909.1">
    <property type="nucleotide sequence ID" value="NZ_JH594506.1"/>
</dbReference>
<comment type="similarity">
    <text evidence="6">Belongs to the protoporphyrinogen/coproporphyrinogen oxidase family. Coproporphyrinogen III oxidase subfamily.</text>
</comment>
<dbReference type="InterPro" id="IPR036188">
    <property type="entry name" value="FAD/NAD-bd_sf"/>
</dbReference>
<dbReference type="NCBIfam" id="TIGR00562">
    <property type="entry name" value="proto_IX_ox"/>
    <property type="match status" value="1"/>
</dbReference>
<dbReference type="PATRIC" id="fig|999422.3.peg.1986"/>
<dbReference type="Gene3D" id="3.50.50.60">
    <property type="entry name" value="FAD/NAD(P)-binding domain"/>
    <property type="match status" value="1"/>
</dbReference>
<keyword evidence="6" id="KW-0963">Cytoplasm</keyword>
<dbReference type="SUPFAM" id="SSF54373">
    <property type="entry name" value="FAD-linked reductases, C-terminal domain"/>
    <property type="match status" value="1"/>
</dbReference>
<evidence type="ECO:0000256" key="5">
    <source>
        <dbReference type="ARBA" id="ARBA00023133"/>
    </source>
</evidence>
<gene>
    <name evidence="8" type="ORF">HMPREF9944_01891</name>
</gene>
<accession>H1HNZ7</accession>
<evidence type="ECO:0000259" key="7">
    <source>
        <dbReference type="Pfam" id="PF01593"/>
    </source>
</evidence>
<dbReference type="Proteomes" id="UP000003167">
    <property type="component" value="Unassembled WGS sequence"/>
</dbReference>
<keyword evidence="2 6" id="KW-0285">Flavoprotein</keyword>
<comment type="caution">
    <text evidence="8">The sequence shown here is derived from an EMBL/GenBank/DDBJ whole genome shotgun (WGS) entry which is preliminary data.</text>
</comment>
<dbReference type="Gene3D" id="3.90.660.20">
    <property type="entry name" value="Protoporphyrinogen oxidase, mitochondrial, domain 2"/>
    <property type="match status" value="1"/>
</dbReference>
<reference evidence="8 9" key="1">
    <citation type="submission" date="2011-12" db="EMBL/GenBank/DDBJ databases">
        <title>The Genome Sequence of Prevotella maculosa OT 289.</title>
        <authorList>
            <consortium name="The Broad Institute Genome Sequencing Platform"/>
            <person name="Earl A."/>
            <person name="Ward D."/>
            <person name="Feldgarden M."/>
            <person name="Gevers D."/>
            <person name="Izard J."/>
            <person name="Blanton J.M."/>
            <person name="Mathney J."/>
            <person name="Tanner A.C."/>
            <person name="Dewhirst F.E."/>
            <person name="Young S.K."/>
            <person name="Zeng Q."/>
            <person name="Gargeya S."/>
            <person name="Fitzgerald M."/>
            <person name="Haas B."/>
            <person name="Abouelleil A."/>
            <person name="Alvarado L."/>
            <person name="Arachchi H.M."/>
            <person name="Berlin A."/>
            <person name="Chapman S.B."/>
            <person name="Gearin G."/>
            <person name="Goldberg J."/>
            <person name="Griggs A."/>
            <person name="Gujja S."/>
            <person name="Hansen M."/>
            <person name="Heiman D."/>
            <person name="Howarth C."/>
            <person name="Larimer J."/>
            <person name="Lui A."/>
            <person name="MacDonald P.J.P."/>
            <person name="McCowen C."/>
            <person name="Montmayeur A."/>
            <person name="Murphy C."/>
            <person name="Neiman D."/>
            <person name="Pearson M."/>
            <person name="Priest M."/>
            <person name="Roberts A."/>
            <person name="Saif S."/>
            <person name="Shea T."/>
            <person name="Sisk P."/>
            <person name="Stolte C."/>
            <person name="Sykes S."/>
            <person name="Wortman J."/>
            <person name="Nusbaum C."/>
            <person name="Birren B."/>
        </authorList>
    </citation>
    <scope>NUCLEOTIDE SEQUENCE [LARGE SCALE GENOMIC DNA]</scope>
    <source>
        <strain evidence="8 9">OT 289</strain>
    </source>
</reference>
<evidence type="ECO:0000313" key="8">
    <source>
        <dbReference type="EMBL" id="EHO68637.1"/>
    </source>
</evidence>
<dbReference type="UniPathway" id="UPA00252"/>
<dbReference type="AlphaFoldDB" id="H1HNZ7"/>
<dbReference type="InterPro" id="IPR004572">
    <property type="entry name" value="Protoporphyrinogen_oxidase"/>
</dbReference>
<dbReference type="InterPro" id="IPR050464">
    <property type="entry name" value="Zeta_carotene_desat/Oxidored"/>
</dbReference>
<dbReference type="SUPFAM" id="SSF51905">
    <property type="entry name" value="FAD/NAD(P)-binding domain"/>
    <property type="match status" value="1"/>
</dbReference>
<evidence type="ECO:0000256" key="4">
    <source>
        <dbReference type="ARBA" id="ARBA00023002"/>
    </source>
</evidence>
<evidence type="ECO:0000313" key="9">
    <source>
        <dbReference type="Proteomes" id="UP000003167"/>
    </source>
</evidence>
<comment type="cofactor">
    <cofactor evidence="1 6">
        <name>FAD</name>
        <dbReference type="ChEBI" id="CHEBI:57692"/>
    </cofactor>
</comment>
<sequence>MQPFHDTIVIGAGLTGLTTAHTLRKRGVDCIVLEQEKRVGGQIHTFQDGGFVFESGPNTGVISYPEVAELFDELQPYGCQIETAHEASKQRWVWKKGRFHALPCGPKSAFSTSLFTWTDKLRILGEPFRKPGTDPDESVAELVIRRLGRSYLDYAVDPFISGVYAGDPFKLVTRHALPKLYNLEHDHGSFIRGAIAKYKAPKTDRDRRATKQVFSAKGGLGRLIEALERSVGSDRIVLEATHVTVQPTADGRWEVSYRTPDNATLTMQCNHVVTTVGAYALPSLLPFVDKRQMEAIASLHYAPIVQVSVGVNHTGGVRQRAFGGLIPSCERQQVLGILFPSSCFDGRSPQDGALYSFFLGGMRRPEMLSMSDDALLACVSEVMNRMLSLPEGTQPDLIRIFRHPRAIPQYERTSTERFAAIAAIEQQYPGLTLGGNICGGIGMADRIRQAVDMGNKI</sequence>
<dbReference type="HOGENOM" id="CLU_009629_3_0_10"/>
<comment type="function">
    <text evidence="6">Involved in coproporphyrin-dependent heme b biosynthesis. Catalyzes the oxidation of coproporphyrinogen III to coproporphyrin III.</text>
</comment>
<evidence type="ECO:0000256" key="1">
    <source>
        <dbReference type="ARBA" id="ARBA00001974"/>
    </source>
</evidence>